<dbReference type="AlphaFoldDB" id="A5DXG4"/>
<dbReference type="InterPro" id="IPR052186">
    <property type="entry name" value="Hydantoin_racemase-like"/>
</dbReference>
<sequence>MCIYMYTCVCVCVYIYVYVCVCVYICMYKYVYDLSRRTQKFQIWRGICFTFFLVCLDNTFDTYIYKVFKLSQSIFAYIIQFSLNSLSEHEFAIVDRSTPNLYIYKNIKHRSKRKEKREKKIIQIFRKYQGRTTTTSSIMTFKLLVINPNSSESVTANLKPVLPKANDVVWEFYTAPPAAPREITGKQTSIESEQIVLEDIKQKELYKAYDGFIVGCYSSHPLITSLSKLARKPVMGIMQATLVYALANPQVTKLFILTSTTEWEPLLDEGILDFVGASEFPSRKFLKTRGLDVSVTSLANEEEYSKIRDRLCSILASDESYKDVDCVLLGCAGLAGLDAKLAADFPHIRFVDSVKVAGTMLHSLVQYESQ</sequence>
<dbReference type="InterPro" id="IPR053714">
    <property type="entry name" value="Iso_Racemase_Enz_sf"/>
</dbReference>
<organism evidence="3 4">
    <name type="scientific">Lodderomyces elongisporus (strain ATCC 11503 / CBS 2605 / JCM 1781 / NBRC 1676 / NRRL YB-4239)</name>
    <name type="common">Yeast</name>
    <name type="synonym">Saccharomyces elongisporus</name>
    <dbReference type="NCBI Taxonomy" id="379508"/>
    <lineage>
        <taxon>Eukaryota</taxon>
        <taxon>Fungi</taxon>
        <taxon>Dikarya</taxon>
        <taxon>Ascomycota</taxon>
        <taxon>Saccharomycotina</taxon>
        <taxon>Pichiomycetes</taxon>
        <taxon>Debaryomycetaceae</taxon>
        <taxon>Candida/Lodderomyces clade</taxon>
        <taxon>Lodderomyces</taxon>
    </lineage>
</organism>
<dbReference type="Proteomes" id="UP000001996">
    <property type="component" value="Unassembled WGS sequence"/>
</dbReference>
<evidence type="ECO:0008006" key="5">
    <source>
        <dbReference type="Google" id="ProtNLM"/>
    </source>
</evidence>
<dbReference type="GeneID" id="5234450"/>
<reference evidence="3 4" key="1">
    <citation type="journal article" date="2009" name="Nature">
        <title>Evolution of pathogenicity and sexual reproduction in eight Candida genomes.</title>
        <authorList>
            <person name="Butler G."/>
            <person name="Rasmussen M.D."/>
            <person name="Lin M.F."/>
            <person name="Santos M.A."/>
            <person name="Sakthikumar S."/>
            <person name="Munro C.A."/>
            <person name="Rheinbay E."/>
            <person name="Grabherr M."/>
            <person name="Forche A."/>
            <person name="Reedy J.L."/>
            <person name="Agrafioti I."/>
            <person name="Arnaud M.B."/>
            <person name="Bates S."/>
            <person name="Brown A.J."/>
            <person name="Brunke S."/>
            <person name="Costanzo M.C."/>
            <person name="Fitzpatrick D.A."/>
            <person name="de Groot P.W."/>
            <person name="Harris D."/>
            <person name="Hoyer L.L."/>
            <person name="Hube B."/>
            <person name="Klis F.M."/>
            <person name="Kodira C."/>
            <person name="Lennard N."/>
            <person name="Logue M.E."/>
            <person name="Martin R."/>
            <person name="Neiman A.M."/>
            <person name="Nikolaou E."/>
            <person name="Quail M.A."/>
            <person name="Quinn J."/>
            <person name="Santos M.C."/>
            <person name="Schmitzberger F.F."/>
            <person name="Sherlock G."/>
            <person name="Shah P."/>
            <person name="Silverstein K.A."/>
            <person name="Skrzypek M.S."/>
            <person name="Soll D."/>
            <person name="Staggs R."/>
            <person name="Stansfield I."/>
            <person name="Stumpf M.P."/>
            <person name="Sudbery P.E."/>
            <person name="Srikantha T."/>
            <person name="Zeng Q."/>
            <person name="Berman J."/>
            <person name="Berriman M."/>
            <person name="Heitman J."/>
            <person name="Gow N.A."/>
            <person name="Lorenz M.C."/>
            <person name="Birren B.W."/>
            <person name="Kellis M."/>
            <person name="Cuomo C.A."/>
        </authorList>
    </citation>
    <scope>NUCLEOTIDE SEQUENCE [LARGE SCALE GENOMIC DNA]</scope>
    <source>
        <strain evidence="4">ATCC 11503 / BCRC 21390 / CBS 2605 / JCM 1781 / NBRC 1676 / NRRL YB-4239</strain>
    </source>
</reference>
<dbReference type="KEGG" id="lel:PVL30_002028"/>
<dbReference type="HOGENOM" id="CLU_748164_0_0_1"/>
<evidence type="ECO:0000256" key="2">
    <source>
        <dbReference type="SAM" id="Phobius"/>
    </source>
</evidence>
<dbReference type="FunCoup" id="A5DXG4">
    <property type="interactions" value="33"/>
</dbReference>
<name>A5DXG4_LODEL</name>
<dbReference type="InterPro" id="IPR015942">
    <property type="entry name" value="Asp/Glu/hydantoin_racemase"/>
</dbReference>
<feature type="transmembrane region" description="Helical" evidence="2">
    <location>
        <begin position="43"/>
        <end position="65"/>
    </location>
</feature>
<evidence type="ECO:0000313" key="3">
    <source>
        <dbReference type="EMBL" id="EDK43872.1"/>
    </source>
</evidence>
<dbReference type="eggNOG" id="ENOG502RZ0H">
    <property type="taxonomic scope" value="Eukaryota"/>
</dbReference>
<proteinExistence type="inferred from homology"/>
<dbReference type="InParanoid" id="A5DXG4"/>
<dbReference type="Gene3D" id="3.40.50.12500">
    <property type="match status" value="1"/>
</dbReference>
<evidence type="ECO:0000256" key="1">
    <source>
        <dbReference type="ARBA" id="ARBA00038414"/>
    </source>
</evidence>
<dbReference type="EMBL" id="CH981525">
    <property type="protein sequence ID" value="EDK43872.1"/>
    <property type="molecule type" value="Genomic_DNA"/>
</dbReference>
<feature type="transmembrane region" description="Helical" evidence="2">
    <location>
        <begin position="6"/>
        <end position="31"/>
    </location>
</feature>
<dbReference type="GO" id="GO:0047661">
    <property type="term" value="F:amino-acid racemase activity"/>
    <property type="evidence" value="ECO:0007669"/>
    <property type="project" value="InterPro"/>
</dbReference>
<protein>
    <recommendedName>
        <fullName evidence="5">Protein DCG1</fullName>
    </recommendedName>
</protein>
<dbReference type="PANTHER" id="PTHR28047">
    <property type="entry name" value="PROTEIN DCG1"/>
    <property type="match status" value="1"/>
</dbReference>
<keyword evidence="2" id="KW-0812">Transmembrane</keyword>
<dbReference type="STRING" id="379508.A5DXG4"/>
<keyword evidence="4" id="KW-1185">Reference proteome</keyword>
<comment type="similarity">
    <text evidence="1">Belongs to the HyuE racemase family.</text>
</comment>
<dbReference type="Pfam" id="PF01177">
    <property type="entry name" value="Asp_Glu_race"/>
    <property type="match status" value="1"/>
</dbReference>
<keyword evidence="2" id="KW-0472">Membrane</keyword>
<dbReference type="OrthoDB" id="412018at2759"/>
<evidence type="ECO:0000313" key="4">
    <source>
        <dbReference type="Proteomes" id="UP000001996"/>
    </source>
</evidence>
<dbReference type="PANTHER" id="PTHR28047:SF5">
    <property type="entry name" value="PROTEIN DCG1"/>
    <property type="match status" value="1"/>
</dbReference>
<accession>A5DXG4</accession>
<gene>
    <name evidence="3" type="ORF">LELG_02051</name>
</gene>
<keyword evidence="2" id="KW-1133">Transmembrane helix</keyword>